<evidence type="ECO:0000313" key="2">
    <source>
        <dbReference type="Proteomes" id="UP000193642"/>
    </source>
</evidence>
<protein>
    <submittedName>
        <fullName evidence="1">Uncharacterized protein</fullName>
    </submittedName>
</protein>
<dbReference type="SUPFAM" id="SSF52266">
    <property type="entry name" value="SGNH hydrolase"/>
    <property type="match status" value="1"/>
</dbReference>
<dbReference type="Proteomes" id="UP000193642">
    <property type="component" value="Unassembled WGS sequence"/>
</dbReference>
<dbReference type="InterPro" id="IPR036514">
    <property type="entry name" value="SGNH_hydro_sf"/>
</dbReference>
<reference evidence="1 2" key="1">
    <citation type="submission" date="2016-07" db="EMBL/GenBank/DDBJ databases">
        <title>Pervasive Adenine N6-methylation of Active Genes in Fungi.</title>
        <authorList>
            <consortium name="DOE Joint Genome Institute"/>
            <person name="Mondo S.J."/>
            <person name="Dannebaum R.O."/>
            <person name="Kuo R.C."/>
            <person name="Labutti K."/>
            <person name="Haridas S."/>
            <person name="Kuo A."/>
            <person name="Salamov A."/>
            <person name="Ahrendt S.R."/>
            <person name="Lipzen A."/>
            <person name="Sullivan W."/>
            <person name="Andreopoulos W.B."/>
            <person name="Clum A."/>
            <person name="Lindquist E."/>
            <person name="Daum C."/>
            <person name="Ramamoorthy G.K."/>
            <person name="Gryganskyi A."/>
            <person name="Culley D."/>
            <person name="Magnuson J.K."/>
            <person name="James T.Y."/>
            <person name="O'Malley M.A."/>
            <person name="Stajich J.E."/>
            <person name="Spatafora J.W."/>
            <person name="Visel A."/>
            <person name="Grigoriev I.V."/>
        </authorList>
    </citation>
    <scope>NUCLEOTIDE SEQUENCE [LARGE SCALE GENOMIC DNA]</scope>
    <source>
        <strain evidence="1 2">JEL800</strain>
    </source>
</reference>
<organism evidence="1 2">
    <name type="scientific">Rhizoclosmatium globosum</name>
    <dbReference type="NCBI Taxonomy" id="329046"/>
    <lineage>
        <taxon>Eukaryota</taxon>
        <taxon>Fungi</taxon>
        <taxon>Fungi incertae sedis</taxon>
        <taxon>Chytridiomycota</taxon>
        <taxon>Chytridiomycota incertae sedis</taxon>
        <taxon>Chytridiomycetes</taxon>
        <taxon>Chytridiales</taxon>
        <taxon>Chytriomycetaceae</taxon>
        <taxon>Rhizoclosmatium</taxon>
    </lineage>
</organism>
<dbReference type="Gene3D" id="3.40.50.1110">
    <property type="entry name" value="SGNH hydrolase"/>
    <property type="match status" value="1"/>
</dbReference>
<dbReference type="AlphaFoldDB" id="A0A1Y2CB26"/>
<keyword evidence="2" id="KW-1185">Reference proteome</keyword>
<sequence>MDIVNRGFGHYTSFWLKHTIKPILKPSKRVKLITILVGTNDNAPLLPTNTCLSKSTSRICLKSSTQSSCIHLVPRLSLLRHHRFLQMLLIAACGTIPQQLP</sequence>
<comment type="caution">
    <text evidence="1">The sequence shown here is derived from an EMBL/GenBank/DDBJ whole genome shotgun (WGS) entry which is preliminary data.</text>
</comment>
<gene>
    <name evidence="1" type="ORF">BCR33DRAFT_233953</name>
</gene>
<dbReference type="OrthoDB" id="671439at2759"/>
<accession>A0A1Y2CB26</accession>
<dbReference type="EMBL" id="MCGO01000023">
    <property type="protein sequence ID" value="ORY44044.1"/>
    <property type="molecule type" value="Genomic_DNA"/>
</dbReference>
<proteinExistence type="predicted"/>
<evidence type="ECO:0000313" key="1">
    <source>
        <dbReference type="EMBL" id="ORY44044.1"/>
    </source>
</evidence>
<name>A0A1Y2CB26_9FUNG</name>